<reference evidence="2 3" key="1">
    <citation type="submission" date="2019-03" db="EMBL/GenBank/DDBJ databases">
        <title>Genomic Encyclopedia of Type Strains, Phase IV (KMG-IV): sequencing the most valuable type-strain genomes for metagenomic binning, comparative biology and taxonomic classification.</title>
        <authorList>
            <person name="Goeker M."/>
        </authorList>
    </citation>
    <scope>NUCLEOTIDE SEQUENCE [LARGE SCALE GENOMIC DNA]</scope>
    <source>
        <strain evidence="2 3">DSM 100059</strain>
    </source>
</reference>
<organism evidence="2 3">
    <name type="scientific">Dinghuibacter silviterrae</name>
    <dbReference type="NCBI Taxonomy" id="1539049"/>
    <lineage>
        <taxon>Bacteria</taxon>
        <taxon>Pseudomonadati</taxon>
        <taxon>Bacteroidota</taxon>
        <taxon>Chitinophagia</taxon>
        <taxon>Chitinophagales</taxon>
        <taxon>Chitinophagaceae</taxon>
        <taxon>Dinghuibacter</taxon>
    </lineage>
</organism>
<evidence type="ECO:0008006" key="4">
    <source>
        <dbReference type="Google" id="ProtNLM"/>
    </source>
</evidence>
<dbReference type="RefSeq" id="WP_133991773.1">
    <property type="nucleotide sequence ID" value="NZ_SODV01000001.1"/>
</dbReference>
<evidence type="ECO:0000313" key="2">
    <source>
        <dbReference type="EMBL" id="TDX00315.1"/>
    </source>
</evidence>
<comment type="caution">
    <text evidence="2">The sequence shown here is derived from an EMBL/GenBank/DDBJ whole genome shotgun (WGS) entry which is preliminary data.</text>
</comment>
<feature type="chain" id="PRO_5020209549" description="MG2 domain-containing protein" evidence="1">
    <location>
        <begin position="20"/>
        <end position="781"/>
    </location>
</feature>
<sequence>MKCVCLLLALIFLQGSLMAQDDLVRPWNDYRQSHLYEKVYVQTDKDYYLCGELCWFKCYDVSAANLRPLSLSRVAYVEVLDGRSKPVLQAKIALDSGSGNGALYLPFTLASGSYTLRAYTRWMKNEPATYFFEKPLTILNTHQAPPTPGRITPAAHLAFFPEGGNLVSGLTSTVAFQGTDAYGEPIGFTGVLRDDRGDTVLHFQPQAQGMGRFAFTPAAGRHYTATVWPVAGGVLNIDLPRVYDRGFVMHLDTAAGGSLRVSVQSTESGRVFLLVHSNARMDIAEAAPLTNGRAVFPIDTGRLEAGIAHLTIFNDDRQPVCERLLFKSPAGDNLLGLQTDKNHYIPRSGVSIHIKAPEGITGTDLSVTAYRLDSLQGIPEQNIVNYLWLTSDLSGPVAHPAFFFDHPWALDNLLLTQGWRRFRWEDVLKDTTPVFTYAPEYKGHLITGRVVDTRTGAPGNRILAFCSAPGNRTQFATATSDSTGRLAFDMPAMYGSSQVVVQTDLSTADSVYRVDVDDPFSEVYPGHPVTRFDMPLDNPVTLTERSLSMQVQNAYAAMRMQTPYLPAAADTTAFYLHPDLTYMLDDYVRFTTMEEVLREYVQLVNVYRKGSHFHLWNYNTPRNEPFDEDPFILLDGVPIFNTDQLMAYNPLKIRRLEVLTRRYFLGGVSFTGLLNWTTYHGDLSGYQLDPHATALDYEGLQARRTFYSPIYVTDAQKASRLPDYRNVLYWDPRTSLPGGGEGVVRFFTSDLPGKYAVIVQGVSAQGVPLYGETTLEVNAAE</sequence>
<evidence type="ECO:0000313" key="3">
    <source>
        <dbReference type="Proteomes" id="UP000294498"/>
    </source>
</evidence>
<gene>
    <name evidence="2" type="ORF">EDB95_1336</name>
</gene>
<protein>
    <recommendedName>
        <fullName evidence="4">MG2 domain-containing protein</fullName>
    </recommendedName>
</protein>
<name>A0A4R8DSC1_9BACT</name>
<dbReference type="Gene3D" id="2.60.40.1930">
    <property type="match status" value="1"/>
</dbReference>
<keyword evidence="1" id="KW-0732">Signal</keyword>
<dbReference type="EMBL" id="SODV01000001">
    <property type="protein sequence ID" value="TDX00315.1"/>
    <property type="molecule type" value="Genomic_DNA"/>
</dbReference>
<evidence type="ECO:0000256" key="1">
    <source>
        <dbReference type="SAM" id="SignalP"/>
    </source>
</evidence>
<feature type="signal peptide" evidence="1">
    <location>
        <begin position="1"/>
        <end position="19"/>
    </location>
</feature>
<dbReference type="Proteomes" id="UP000294498">
    <property type="component" value="Unassembled WGS sequence"/>
</dbReference>
<accession>A0A4R8DSC1</accession>
<proteinExistence type="predicted"/>
<dbReference type="AlphaFoldDB" id="A0A4R8DSC1"/>
<keyword evidence="3" id="KW-1185">Reference proteome</keyword>
<dbReference type="OrthoDB" id="679547at2"/>